<keyword evidence="12" id="KW-1185">Reference proteome</keyword>
<dbReference type="HAMAP" id="MF_01043">
    <property type="entry name" value="PlsY"/>
    <property type="match status" value="1"/>
</dbReference>
<reference evidence="11 12" key="1">
    <citation type="submission" date="2018-10" db="EMBL/GenBank/DDBJ databases">
        <authorList>
            <person name="Chen W.-M."/>
        </authorList>
    </citation>
    <scope>NUCLEOTIDE SEQUENCE [LARGE SCALE GENOMIC DNA]</scope>
    <source>
        <strain evidence="11 12">THS-13</strain>
    </source>
</reference>
<evidence type="ECO:0000313" key="11">
    <source>
        <dbReference type="EMBL" id="ROH92178.1"/>
    </source>
</evidence>
<evidence type="ECO:0000313" key="12">
    <source>
        <dbReference type="Proteomes" id="UP000282106"/>
    </source>
</evidence>
<comment type="caution">
    <text evidence="11">The sequence shown here is derived from an EMBL/GenBank/DDBJ whole genome shotgun (WGS) entry which is preliminary data.</text>
</comment>
<evidence type="ECO:0000256" key="6">
    <source>
        <dbReference type="ARBA" id="ARBA00023098"/>
    </source>
</evidence>
<dbReference type="AlphaFoldDB" id="A0A3N0VIY9"/>
<feature type="transmembrane region" description="Helical" evidence="10">
    <location>
        <begin position="125"/>
        <end position="151"/>
    </location>
</feature>
<comment type="subunit">
    <text evidence="10">Probably interacts with PlsX.</text>
</comment>
<evidence type="ECO:0000256" key="7">
    <source>
        <dbReference type="ARBA" id="ARBA00023136"/>
    </source>
</evidence>
<name>A0A3N0VIY9_9GAMM</name>
<dbReference type="GO" id="GO:0008654">
    <property type="term" value="P:phospholipid biosynthetic process"/>
    <property type="evidence" value="ECO:0007669"/>
    <property type="project" value="UniProtKB-UniRule"/>
</dbReference>
<keyword evidence="7 10" id="KW-0472">Membrane</keyword>
<keyword evidence="11" id="KW-0012">Acyltransferase</keyword>
<evidence type="ECO:0000256" key="4">
    <source>
        <dbReference type="ARBA" id="ARBA00022692"/>
    </source>
</evidence>
<keyword evidence="2 10" id="KW-0444">Lipid biosynthesis</keyword>
<dbReference type="Proteomes" id="UP000282106">
    <property type="component" value="Unassembled WGS sequence"/>
</dbReference>
<dbReference type="InterPro" id="IPR003811">
    <property type="entry name" value="G3P_acylTferase_PlsY"/>
</dbReference>
<comment type="similarity">
    <text evidence="10">Belongs to the PlsY family.</text>
</comment>
<keyword evidence="8 10" id="KW-0594">Phospholipid biosynthesis</keyword>
<evidence type="ECO:0000256" key="8">
    <source>
        <dbReference type="ARBA" id="ARBA00023209"/>
    </source>
</evidence>
<sequence length="205" mass="20844">MLAAYALGSLMGGLIVARLKGGVNLRASGSGNIGATNALRTQGKAFALAVLVIDVAKGVVAALLLPRLAGAAATPELAYACGAAAVLGHCYPLWHRFQGGKGVATVAGVFAALLPASFPWMLLAFVLVVLLTGTVSLATLAASAAALLHVACFSEQGLFSGAGAFTAAMALLVLVKHRANWARLRAGTEPRFERARLLGRALGLK</sequence>
<keyword evidence="4 10" id="KW-0812">Transmembrane</keyword>
<comment type="catalytic activity">
    <reaction evidence="10">
        <text>an acyl phosphate + sn-glycerol 3-phosphate = a 1-acyl-sn-glycero-3-phosphate + phosphate</text>
        <dbReference type="Rhea" id="RHEA:34075"/>
        <dbReference type="ChEBI" id="CHEBI:43474"/>
        <dbReference type="ChEBI" id="CHEBI:57597"/>
        <dbReference type="ChEBI" id="CHEBI:57970"/>
        <dbReference type="ChEBI" id="CHEBI:59918"/>
        <dbReference type="EC" id="2.3.1.275"/>
    </reaction>
</comment>
<dbReference type="EC" id="2.3.1.275" evidence="10"/>
<keyword evidence="5 10" id="KW-1133">Transmembrane helix</keyword>
<feature type="transmembrane region" description="Helical" evidence="10">
    <location>
        <begin position="45"/>
        <end position="65"/>
    </location>
</feature>
<dbReference type="EMBL" id="RJVO01000002">
    <property type="protein sequence ID" value="ROH92178.1"/>
    <property type="molecule type" value="Genomic_DNA"/>
</dbReference>
<keyword evidence="9 10" id="KW-1208">Phospholipid metabolism</keyword>
<dbReference type="UniPathway" id="UPA00085"/>
<dbReference type="GO" id="GO:0043772">
    <property type="term" value="F:acyl-phosphate glycerol-3-phosphate acyltransferase activity"/>
    <property type="evidence" value="ECO:0007669"/>
    <property type="project" value="UniProtKB-UniRule"/>
</dbReference>
<dbReference type="NCBIfam" id="TIGR00023">
    <property type="entry name" value="glycerol-3-phosphate 1-O-acyltransferase PlsY"/>
    <property type="match status" value="1"/>
</dbReference>
<evidence type="ECO:0000256" key="10">
    <source>
        <dbReference type="HAMAP-Rule" id="MF_01043"/>
    </source>
</evidence>
<evidence type="ECO:0000256" key="5">
    <source>
        <dbReference type="ARBA" id="ARBA00022989"/>
    </source>
</evidence>
<keyword evidence="6 10" id="KW-0443">Lipid metabolism</keyword>
<dbReference type="PANTHER" id="PTHR30309">
    <property type="entry name" value="INNER MEMBRANE PROTEIN YGIH"/>
    <property type="match status" value="1"/>
</dbReference>
<keyword evidence="3 10" id="KW-0808">Transferase</keyword>
<dbReference type="Pfam" id="PF02660">
    <property type="entry name" value="G3P_acyltransf"/>
    <property type="match status" value="1"/>
</dbReference>
<accession>A0A3N0VIY9</accession>
<evidence type="ECO:0000256" key="1">
    <source>
        <dbReference type="ARBA" id="ARBA00022475"/>
    </source>
</evidence>
<evidence type="ECO:0000256" key="3">
    <source>
        <dbReference type="ARBA" id="ARBA00022679"/>
    </source>
</evidence>
<evidence type="ECO:0000256" key="2">
    <source>
        <dbReference type="ARBA" id="ARBA00022516"/>
    </source>
</evidence>
<proteinExistence type="inferred from homology"/>
<feature type="transmembrane region" description="Helical" evidence="10">
    <location>
        <begin position="157"/>
        <end position="175"/>
    </location>
</feature>
<feature type="transmembrane region" description="Helical" evidence="10">
    <location>
        <begin position="100"/>
        <end position="118"/>
    </location>
</feature>
<evidence type="ECO:0000256" key="9">
    <source>
        <dbReference type="ARBA" id="ARBA00023264"/>
    </source>
</evidence>
<comment type="function">
    <text evidence="10">Catalyzes the transfer of an acyl group from acyl-phosphate (acyl-PO(4)) to glycerol-3-phosphate (G3P) to form lysophosphatidic acid (LPA). This enzyme utilizes acyl-phosphate as fatty acyl donor, but not acyl-CoA or acyl-ACP.</text>
</comment>
<comment type="pathway">
    <text evidence="10">Lipid metabolism; phospholipid metabolism.</text>
</comment>
<keyword evidence="1 10" id="KW-1003">Cell membrane</keyword>
<dbReference type="GO" id="GO:0005886">
    <property type="term" value="C:plasma membrane"/>
    <property type="evidence" value="ECO:0007669"/>
    <property type="project" value="UniProtKB-SubCell"/>
</dbReference>
<organism evidence="11 12">
    <name type="scientific">Stagnimonas aquatica</name>
    <dbReference type="NCBI Taxonomy" id="2689987"/>
    <lineage>
        <taxon>Bacteria</taxon>
        <taxon>Pseudomonadati</taxon>
        <taxon>Pseudomonadota</taxon>
        <taxon>Gammaproteobacteria</taxon>
        <taxon>Nevskiales</taxon>
        <taxon>Nevskiaceae</taxon>
        <taxon>Stagnimonas</taxon>
    </lineage>
</organism>
<comment type="subcellular location">
    <subcellularLocation>
        <location evidence="10">Cell membrane</location>
        <topology evidence="10">Multi-pass membrane protein</topology>
    </subcellularLocation>
</comment>
<gene>
    <name evidence="10 11" type="primary">plsY</name>
    <name evidence="11" type="ORF">ED208_05770</name>
</gene>
<dbReference type="InParanoid" id="A0A3N0VIY9"/>
<dbReference type="SMART" id="SM01207">
    <property type="entry name" value="G3P_acyltransf"/>
    <property type="match status" value="1"/>
</dbReference>
<dbReference type="PANTHER" id="PTHR30309:SF0">
    <property type="entry name" value="GLYCEROL-3-PHOSPHATE ACYLTRANSFERASE-RELATED"/>
    <property type="match status" value="1"/>
</dbReference>
<protein>
    <recommendedName>
        <fullName evidence="10">Glycerol-3-phosphate acyltransferase</fullName>
    </recommendedName>
    <alternativeName>
        <fullName evidence="10">Acyl-PO4 G3P acyltransferase</fullName>
    </alternativeName>
    <alternativeName>
        <fullName evidence="10">Acyl-phosphate--glycerol-3-phosphate acyltransferase</fullName>
    </alternativeName>
    <alternativeName>
        <fullName evidence="10">G3P acyltransferase</fullName>
        <shortName evidence="10">GPAT</shortName>
        <ecNumber evidence="10">2.3.1.275</ecNumber>
    </alternativeName>
    <alternativeName>
        <fullName evidence="10">Lysophosphatidic acid synthase</fullName>
        <shortName evidence="10">LPA synthase</shortName>
    </alternativeName>
</protein>
<dbReference type="FunCoup" id="A0A3N0VIY9">
    <property type="interactions" value="247"/>
</dbReference>